<feature type="domain" description="SLH" evidence="3">
    <location>
        <begin position="89"/>
        <end position="152"/>
    </location>
</feature>
<dbReference type="Pfam" id="PF00395">
    <property type="entry name" value="SLH"/>
    <property type="match status" value="2"/>
</dbReference>
<sequence length="988" mass="107808">MNKNLKKVISSVAALTMVASSVAAFAVDFPDVESTASYAQAVQELSALDVISGYDDGTFGPDKLVTRAEITKMIVDALAERSSAEASTESTKFADVSADHWAKGYINQGVANGFIAGMSDTEFDPDANVTYVQAQKMLVSAIGYETYAQAQGGWPTGYKTYAASLDITKGISGITDSTELTRAQVAQMIDNAMDAPLCVIASWKTEWNGSKTPNLEVRDGKEGRAYETLFTEKHDAYKVYGRVTETSKTGSVDTDKVTFQVEKADNFDDEEVKADSPVSEDMYIGDSKADNYLRTYSQALIQKNDDDEFTILSIAAAAANKSVTVASEDFDENKSTDEALYFFPAGTTKGSTKYQLDTTNGVTIYINGVESSKSIAELRDYLDKNETASVTLQKETETGSTSTSAKYNTIMVSSYVTAIVDEVIDKTNETSVNFDTYSSGIQAKMTVNKDDDNYTYSFKLDGKDIEAKDLQQNDVLNISYDTTGSFKDSSFYDVIVTRNVVDGVKCTSINDSKGEYTIGGTKYKAAEGMDIDVETSTEYSLYLDHFGRIAKADENSVSKNYGVLKNIYKKAGGDYMAQIITKKGTEEEYKVDSDKVNEYATYLKYATFYSDAKKENKIDTTTKDWQSKVVAFDEPKYSTSQPKSVAYPEQVVEYSVSSSSNKITIKNGGVIAPTAADAEYKESGNKIGSVKMADSTVILDLSEVDTKDSYSVVSSLNDGSNYVAYGYDKSKSDNTYRFVIITEGTSSVFNSETQLAIFNGSEVIDKDGDKTAYNLVVNGEEKQFVLDDDVVITGNAGKTVAEDAFDEGDVLVYATNSEGYISRIYSVFAAQNVLNGSSFEDFRTNAFKKQSSVLADTKFADLLSDDDNDVNVVFGPVVDKSGSNITIGTVTTNAEGKYVVNYDEGLEVNYSNAKIYTYDFAARSDNSRVLLDEGIASTPDVKAAKTTVGGQDILNLEHEDVIDDVVFAVVRTTDKDEAQEIYLIVNND</sequence>
<evidence type="ECO:0000256" key="1">
    <source>
        <dbReference type="ARBA" id="ARBA00022737"/>
    </source>
</evidence>
<dbReference type="PANTHER" id="PTHR43308:SF5">
    <property type="entry name" value="S-LAYER PROTEIN _ PEPTIDOGLYCAN ENDO-BETA-N-ACETYLGLUCOSAMINIDASE"/>
    <property type="match status" value="1"/>
</dbReference>
<dbReference type="PROSITE" id="PS51272">
    <property type="entry name" value="SLH"/>
    <property type="match status" value="2"/>
</dbReference>
<reference evidence="4 5" key="1">
    <citation type="submission" date="2021-10" db="EMBL/GenBank/DDBJ databases">
        <title>Anaerobic single-cell dispensing facilitates the cultivation of human gut bacteria.</title>
        <authorList>
            <person name="Afrizal A."/>
        </authorList>
    </citation>
    <scope>NUCLEOTIDE SEQUENCE [LARGE SCALE GENOMIC DNA]</scope>
    <source>
        <strain evidence="4 5">CLA-AA-H232</strain>
    </source>
</reference>
<accession>A0AAE3J8A7</accession>
<evidence type="ECO:0000313" key="4">
    <source>
        <dbReference type="EMBL" id="MCC2209241.1"/>
    </source>
</evidence>
<evidence type="ECO:0000256" key="2">
    <source>
        <dbReference type="SAM" id="SignalP"/>
    </source>
</evidence>
<feature type="signal peptide" evidence="2">
    <location>
        <begin position="1"/>
        <end position="26"/>
    </location>
</feature>
<dbReference type="PANTHER" id="PTHR43308">
    <property type="entry name" value="OUTER MEMBRANE PROTEIN ALPHA-RELATED"/>
    <property type="match status" value="1"/>
</dbReference>
<keyword evidence="1" id="KW-0677">Repeat</keyword>
<dbReference type="InterPro" id="IPR001119">
    <property type="entry name" value="SLH_dom"/>
</dbReference>
<comment type="caution">
    <text evidence="4">The sequence shown here is derived from an EMBL/GenBank/DDBJ whole genome shotgun (WGS) entry which is preliminary data.</text>
</comment>
<name>A0AAE3J8A7_9FIRM</name>
<gene>
    <name evidence="4" type="ORF">LKE05_00285</name>
</gene>
<evidence type="ECO:0000259" key="3">
    <source>
        <dbReference type="PROSITE" id="PS51272"/>
    </source>
</evidence>
<organism evidence="4 5">
    <name type="scientific">Hominilimicola fabiformis</name>
    <dbReference type="NCBI Taxonomy" id="2885356"/>
    <lineage>
        <taxon>Bacteria</taxon>
        <taxon>Bacillati</taxon>
        <taxon>Bacillota</taxon>
        <taxon>Clostridia</taxon>
        <taxon>Eubacteriales</taxon>
        <taxon>Oscillospiraceae</taxon>
        <taxon>Hominilimicola</taxon>
    </lineage>
</organism>
<keyword evidence="2" id="KW-0732">Signal</keyword>
<dbReference type="InterPro" id="IPR051465">
    <property type="entry name" value="Cell_Envelope_Struct_Comp"/>
</dbReference>
<protein>
    <submittedName>
        <fullName evidence="4">S-layer homology domain-containing protein</fullName>
    </submittedName>
</protein>
<feature type="chain" id="PRO_5042297821" evidence="2">
    <location>
        <begin position="27"/>
        <end position="988"/>
    </location>
</feature>
<dbReference type="Proteomes" id="UP001198242">
    <property type="component" value="Unassembled WGS sequence"/>
</dbReference>
<feature type="domain" description="SLH" evidence="3">
    <location>
        <begin position="25"/>
        <end position="88"/>
    </location>
</feature>
<dbReference type="RefSeq" id="WP_308455632.1">
    <property type="nucleotide sequence ID" value="NZ_JAJEQM010000001.1"/>
</dbReference>
<proteinExistence type="predicted"/>
<dbReference type="AlphaFoldDB" id="A0AAE3J8A7"/>
<evidence type="ECO:0000313" key="5">
    <source>
        <dbReference type="Proteomes" id="UP001198242"/>
    </source>
</evidence>
<keyword evidence="5" id="KW-1185">Reference proteome</keyword>
<dbReference type="EMBL" id="JAJEQM010000001">
    <property type="protein sequence ID" value="MCC2209241.1"/>
    <property type="molecule type" value="Genomic_DNA"/>
</dbReference>